<evidence type="ECO:0000313" key="2">
    <source>
        <dbReference type="EMBL" id="KAF0684763.1"/>
    </source>
</evidence>
<accession>A0A485LMA3</accession>
<feature type="compositionally biased region" description="Low complexity" evidence="1">
    <location>
        <begin position="560"/>
        <end position="573"/>
    </location>
</feature>
<reference evidence="3 4" key="1">
    <citation type="submission" date="2019-03" db="EMBL/GenBank/DDBJ databases">
        <authorList>
            <person name="Gaulin E."/>
            <person name="Dumas B."/>
        </authorList>
    </citation>
    <scope>NUCLEOTIDE SEQUENCE [LARGE SCALE GENOMIC DNA]</scope>
    <source>
        <strain evidence="3">CBS 568.67</strain>
    </source>
</reference>
<feature type="region of interest" description="Disordered" evidence="1">
    <location>
        <begin position="10"/>
        <end position="31"/>
    </location>
</feature>
<dbReference type="Proteomes" id="UP000332933">
    <property type="component" value="Unassembled WGS sequence"/>
</dbReference>
<reference evidence="2" key="2">
    <citation type="submission" date="2019-06" db="EMBL/GenBank/DDBJ databases">
        <title>Genomics analysis of Aphanomyces spp. identifies a new class of oomycete effector associated with host adaptation.</title>
        <authorList>
            <person name="Gaulin E."/>
        </authorList>
    </citation>
    <scope>NUCLEOTIDE SEQUENCE</scope>
    <source>
        <strain evidence="2">CBS 578.67</strain>
    </source>
</reference>
<dbReference type="EMBL" id="CAADRA010007272">
    <property type="protein sequence ID" value="VFT99923.1"/>
    <property type="molecule type" value="Genomic_DNA"/>
</dbReference>
<name>A0A485LMA3_9STRA</name>
<dbReference type="AlphaFoldDB" id="A0A485LMA3"/>
<protein>
    <submittedName>
        <fullName evidence="3">Aste57867_23278 protein</fullName>
    </submittedName>
</protein>
<feature type="compositionally biased region" description="Basic and acidic residues" evidence="1">
    <location>
        <begin position="221"/>
        <end position="232"/>
    </location>
</feature>
<feature type="region of interest" description="Disordered" evidence="1">
    <location>
        <begin position="594"/>
        <end position="645"/>
    </location>
</feature>
<feature type="compositionally biased region" description="Polar residues" evidence="1">
    <location>
        <begin position="596"/>
        <end position="607"/>
    </location>
</feature>
<feature type="compositionally biased region" description="Polar residues" evidence="1">
    <location>
        <begin position="470"/>
        <end position="481"/>
    </location>
</feature>
<feature type="compositionally biased region" description="Basic and acidic residues" evidence="1">
    <location>
        <begin position="544"/>
        <end position="557"/>
    </location>
</feature>
<feature type="compositionally biased region" description="Low complexity" evidence="1">
    <location>
        <begin position="488"/>
        <end position="511"/>
    </location>
</feature>
<feature type="compositionally biased region" description="Basic and acidic residues" evidence="1">
    <location>
        <begin position="621"/>
        <end position="633"/>
    </location>
</feature>
<gene>
    <name evidence="3" type="primary">Aste57867_23278</name>
    <name evidence="2" type="ORF">As57867_023207</name>
    <name evidence="3" type="ORF">ASTE57867_23278</name>
</gene>
<dbReference type="OrthoDB" id="10675876at2759"/>
<sequence length="645" mass="70495">MLKVDVVGRVEAASSSPPLPTSPSKTHLPPLRLPVNDVLQEPLTSSAFDHEMLRSPSQSERHLRLRFEPLVRNQTGLRQSPSTTVLVPSASRAELNRLLLEEQHAAATPNNMDMSAPATDEGSPVGLFRVSPSRPNLLQSLNVGTIEEPLLDDAARRHEPPATNEINDDEARVRNTVRLRRLSQSPSTVVLVSSASRADLNQLLDQHTRHDSVLNQTMTPNDHDAKRPHEEGVLQSSPSRQKLSPTRPSSRAHLSQDEPKSASLDRSSRHLRMANYASQSSVDPTSRQSTVMVHPLDHRVNDATHDDDGVSRDVCSYVQLLPSPSKTSLLDSSDTTSVALQEPLLPPITIRHSEHATGPMASTEWLCRCHMQPPTTHSVAGRTDDSMADVRSSSLFTPVASQAELIRQFLMDQHHGNTMHGDDLDDADDGDQSNHPVGVVRISPSRPSLSSQRSSTTLDSSLTSKFPARRSSTSRSRQNLEPGQLLMSRTPSQSRRSLRSSGSEALRSSEASLRHQITPSCSQSSELSHSSSQSASSRQSLMSHCEDRNSDEMDRDSSGSLSPPTSEMTSSTSGDPLQAMQNDVAHGSLQVPLLPTTASDVPTNDPTTEPKAPLHRSPSNSERHLRLHFDAPRRSSTSVHGFPRL</sequence>
<feature type="region of interest" description="Disordered" evidence="1">
    <location>
        <begin position="207"/>
        <end position="268"/>
    </location>
</feature>
<feature type="compositionally biased region" description="Low complexity" evidence="1">
    <location>
        <begin position="520"/>
        <end position="543"/>
    </location>
</feature>
<evidence type="ECO:0000313" key="4">
    <source>
        <dbReference type="Proteomes" id="UP000332933"/>
    </source>
</evidence>
<feature type="compositionally biased region" description="Low complexity" evidence="1">
    <location>
        <begin position="443"/>
        <end position="464"/>
    </location>
</feature>
<organism evidence="3 4">
    <name type="scientific">Aphanomyces stellatus</name>
    <dbReference type="NCBI Taxonomy" id="120398"/>
    <lineage>
        <taxon>Eukaryota</taxon>
        <taxon>Sar</taxon>
        <taxon>Stramenopiles</taxon>
        <taxon>Oomycota</taxon>
        <taxon>Saprolegniomycetes</taxon>
        <taxon>Saprolegniales</taxon>
        <taxon>Verrucalvaceae</taxon>
        <taxon>Aphanomyces</taxon>
    </lineage>
</organism>
<feature type="region of interest" description="Disordered" evidence="1">
    <location>
        <begin position="416"/>
        <end position="579"/>
    </location>
</feature>
<feature type="compositionally biased region" description="Polar residues" evidence="1">
    <location>
        <begin position="234"/>
        <end position="253"/>
    </location>
</feature>
<keyword evidence="4" id="KW-1185">Reference proteome</keyword>
<evidence type="ECO:0000313" key="3">
    <source>
        <dbReference type="EMBL" id="VFT99923.1"/>
    </source>
</evidence>
<dbReference type="EMBL" id="VJMH01007246">
    <property type="protein sequence ID" value="KAF0684763.1"/>
    <property type="molecule type" value="Genomic_DNA"/>
</dbReference>
<evidence type="ECO:0000256" key="1">
    <source>
        <dbReference type="SAM" id="MobiDB-lite"/>
    </source>
</evidence>
<proteinExistence type="predicted"/>